<name>A0ABS7TYM9_9BACT</name>
<dbReference type="PANTHER" id="PTHR33209">
    <property type="entry name" value="PROTEASE 4"/>
    <property type="match status" value="1"/>
</dbReference>
<keyword evidence="3" id="KW-0645">Protease</keyword>
<feature type="domain" description="Peptidase S49" evidence="8">
    <location>
        <begin position="388"/>
        <end position="537"/>
    </location>
</feature>
<accession>A0ABS7TYM9</accession>
<dbReference type="SUPFAM" id="SSF52096">
    <property type="entry name" value="ClpP/crotonase"/>
    <property type="match status" value="2"/>
</dbReference>
<dbReference type="InterPro" id="IPR047217">
    <property type="entry name" value="S49_SppA_67K_type_N"/>
</dbReference>
<reference evidence="9" key="1">
    <citation type="submission" date="2021-08" db="EMBL/GenBank/DDBJ databases">
        <authorList>
            <person name="Stevens D.C."/>
        </authorList>
    </citation>
    <scope>NUCLEOTIDE SEQUENCE</scope>
    <source>
        <strain evidence="9">DSM 53165</strain>
    </source>
</reference>
<evidence type="ECO:0000256" key="7">
    <source>
        <dbReference type="SAM" id="SignalP"/>
    </source>
</evidence>
<evidence type="ECO:0000313" key="9">
    <source>
        <dbReference type="EMBL" id="MBZ5713237.1"/>
    </source>
</evidence>
<dbReference type="InterPro" id="IPR029045">
    <property type="entry name" value="ClpP/crotonase-like_dom_sf"/>
</dbReference>
<organism evidence="9 10">
    <name type="scientific">Nannocystis pusilla</name>
    <dbReference type="NCBI Taxonomy" id="889268"/>
    <lineage>
        <taxon>Bacteria</taxon>
        <taxon>Pseudomonadati</taxon>
        <taxon>Myxococcota</taxon>
        <taxon>Polyangia</taxon>
        <taxon>Nannocystales</taxon>
        <taxon>Nannocystaceae</taxon>
        <taxon>Nannocystis</taxon>
    </lineage>
</organism>
<keyword evidence="4" id="KW-0378">Hydrolase</keyword>
<dbReference type="Gene3D" id="6.20.330.10">
    <property type="match status" value="1"/>
</dbReference>
<dbReference type="CDD" id="cd07023">
    <property type="entry name" value="S49_Sppa_N_C"/>
    <property type="match status" value="1"/>
</dbReference>
<evidence type="ECO:0000256" key="5">
    <source>
        <dbReference type="ARBA" id="ARBA00022825"/>
    </source>
</evidence>
<evidence type="ECO:0000313" key="10">
    <source>
        <dbReference type="Proteomes" id="UP001139031"/>
    </source>
</evidence>
<feature type="chain" id="PRO_5045247081" evidence="7">
    <location>
        <begin position="23"/>
        <end position="872"/>
    </location>
</feature>
<keyword evidence="6" id="KW-0472">Membrane</keyword>
<evidence type="ECO:0000256" key="3">
    <source>
        <dbReference type="ARBA" id="ARBA00022670"/>
    </source>
</evidence>
<evidence type="ECO:0000256" key="4">
    <source>
        <dbReference type="ARBA" id="ARBA00022801"/>
    </source>
</evidence>
<proteinExistence type="inferred from homology"/>
<dbReference type="InterPro" id="IPR004634">
    <property type="entry name" value="Pept_S49_pIV"/>
</dbReference>
<feature type="domain" description="Peptidase S49" evidence="8">
    <location>
        <begin position="642"/>
        <end position="787"/>
    </location>
</feature>
<evidence type="ECO:0000256" key="2">
    <source>
        <dbReference type="ARBA" id="ARBA00008683"/>
    </source>
</evidence>
<dbReference type="PANTHER" id="PTHR33209:SF1">
    <property type="entry name" value="PEPTIDASE S49 DOMAIN-CONTAINING PROTEIN"/>
    <property type="match status" value="1"/>
</dbReference>
<comment type="similarity">
    <text evidence="2">Belongs to the peptidase S49 family.</text>
</comment>
<dbReference type="CDD" id="cd07018">
    <property type="entry name" value="S49_SppA_67K_type"/>
    <property type="match status" value="1"/>
</dbReference>
<dbReference type="Pfam" id="PF01343">
    <property type="entry name" value="Peptidase_S49"/>
    <property type="match status" value="2"/>
</dbReference>
<dbReference type="NCBIfam" id="TIGR00706">
    <property type="entry name" value="SppA_dom"/>
    <property type="match status" value="1"/>
</dbReference>
<comment type="subcellular location">
    <subcellularLocation>
        <location evidence="1">Membrane</location>
    </subcellularLocation>
</comment>
<comment type="caution">
    <text evidence="9">The sequence shown here is derived from an EMBL/GenBank/DDBJ whole genome shotgun (WGS) entry which is preliminary data.</text>
</comment>
<dbReference type="InterPro" id="IPR002142">
    <property type="entry name" value="Peptidase_S49"/>
</dbReference>
<dbReference type="RefSeq" id="WP_224194982.1">
    <property type="nucleotide sequence ID" value="NZ_JAIRAU010000040.1"/>
</dbReference>
<sequence length="872" mass="93772">MIRRAALAGSLGLVLSFRTASAQEPRALDRAVSDGVDRPIKDYSSEGDASSIELNPALLSAVKGLDLVIMGYRSVSPFTRGSGLGGFMTFNLGFGLATGIGVQALRPGFGGGFPDPLAARNPDVTKISWAVSGGDGKVAAFGLGVHWLRAGELLRAPDLDFGLLLRIRNYASIGAVARFGPADVQAYGDLPGELSLLGELAVRPLGNRTLELAAGVRGRFRAAEPGLRASQWEALGAQPRGRIAVRHHGLELAAEVEQVRVSLLDPSTYNFVRADRAVRGSVQLAVAWDFVKASGGVHAGLGEGLDGFGLAARFSTARQGRVFWPRLVDVERLDLSAIKSERQLLAVLQRLERAERSGARTILLVDARATALGWASLQEIRAALVRVRDAGGHVFAYLEDTKLKDYYLASAAEQVYLHPAGELATFGLKSTSFYLRGLLDKLGVQVEALHIDEYKSAHEMFSRTGPSDKDREQREAILDDTYAQVTHDIAQARGLSVARVRELVDDAPHGPAQAEQLGLVDAVVYRDQVVEKIGDAVGARVKFARFDDTEPDPKTWSTAPYVAVVLVEGTIIDGESRTIPLLGTQFTGGDTIVAQLRAVRNDPACQGVVLRVNSPGGSALASDLIWREVSRTHEAWKKNPRKSPPIVVSMGDVAASGGYYVAAGTDHVFAQPTTLTGSIGVVTLHFDVSGLLHKLGVATHTFKRGKNADIAGFYRPFSSDERARMDASIRRVYDLFVKRVSDARGKTPEQVDELGRGHVYSGTDAKELGLVDAFGGLREAVALVRQRGGVGARRELQVRVLPVRKTILDLVLDLLGPDRGDKGLRGRIQARRAAEPPLPLVLTTAIARLPLALLFLPQDQPSALMPVLHAIE</sequence>
<keyword evidence="5" id="KW-0720">Serine protease</keyword>
<protein>
    <submittedName>
        <fullName evidence="9">Signal peptide peptidase SppA</fullName>
    </submittedName>
</protein>
<keyword evidence="10" id="KW-1185">Reference proteome</keyword>
<dbReference type="InterPro" id="IPR001907">
    <property type="entry name" value="ClpP"/>
</dbReference>
<evidence type="ECO:0000256" key="6">
    <source>
        <dbReference type="ARBA" id="ARBA00023136"/>
    </source>
</evidence>
<feature type="signal peptide" evidence="7">
    <location>
        <begin position="1"/>
        <end position="22"/>
    </location>
</feature>
<evidence type="ECO:0000256" key="1">
    <source>
        <dbReference type="ARBA" id="ARBA00004370"/>
    </source>
</evidence>
<dbReference type="EMBL" id="JAIRAU010000040">
    <property type="protein sequence ID" value="MBZ5713237.1"/>
    <property type="molecule type" value="Genomic_DNA"/>
</dbReference>
<gene>
    <name evidence="9" type="primary">sppA</name>
    <name evidence="9" type="ORF">K7C98_28720</name>
</gene>
<dbReference type="Gene3D" id="3.90.226.10">
    <property type="entry name" value="2-enoyl-CoA Hydratase, Chain A, domain 1"/>
    <property type="match status" value="3"/>
</dbReference>
<dbReference type="NCBIfam" id="TIGR00705">
    <property type="entry name" value="SppA_67K"/>
    <property type="match status" value="1"/>
</dbReference>
<dbReference type="InterPro" id="IPR047272">
    <property type="entry name" value="S49_SppA_C"/>
</dbReference>
<evidence type="ECO:0000259" key="8">
    <source>
        <dbReference type="Pfam" id="PF01343"/>
    </source>
</evidence>
<dbReference type="InterPro" id="IPR004635">
    <property type="entry name" value="Pept_S49_SppA"/>
</dbReference>
<keyword evidence="7" id="KW-0732">Signal</keyword>
<dbReference type="PRINTS" id="PR00127">
    <property type="entry name" value="CLPPROTEASEP"/>
</dbReference>
<dbReference type="Proteomes" id="UP001139031">
    <property type="component" value="Unassembled WGS sequence"/>
</dbReference>